<dbReference type="STRING" id="98765.A0A2R6NIH4"/>
<organism evidence="2 3">
    <name type="scientific">Hermanssonia centrifuga</name>
    <dbReference type="NCBI Taxonomy" id="98765"/>
    <lineage>
        <taxon>Eukaryota</taxon>
        <taxon>Fungi</taxon>
        <taxon>Dikarya</taxon>
        <taxon>Basidiomycota</taxon>
        <taxon>Agaricomycotina</taxon>
        <taxon>Agaricomycetes</taxon>
        <taxon>Polyporales</taxon>
        <taxon>Meruliaceae</taxon>
        <taxon>Hermanssonia</taxon>
    </lineage>
</organism>
<comment type="caution">
    <text evidence="2">The sequence shown here is derived from an EMBL/GenBank/DDBJ whole genome shotgun (WGS) entry which is preliminary data.</text>
</comment>
<evidence type="ECO:0000259" key="1">
    <source>
        <dbReference type="Pfam" id="PF07969"/>
    </source>
</evidence>
<protein>
    <recommendedName>
        <fullName evidence="1">Amidohydrolase 3 domain-containing protein</fullName>
    </recommendedName>
</protein>
<dbReference type="Pfam" id="PF07969">
    <property type="entry name" value="Amidohydro_3"/>
    <property type="match status" value="1"/>
</dbReference>
<dbReference type="AlphaFoldDB" id="A0A2R6NIH4"/>
<dbReference type="Proteomes" id="UP000186601">
    <property type="component" value="Unassembled WGS sequence"/>
</dbReference>
<dbReference type="EMBL" id="MLYV02001209">
    <property type="protein sequence ID" value="PSR72159.1"/>
    <property type="molecule type" value="Genomic_DNA"/>
</dbReference>
<gene>
    <name evidence="2" type="ORF">PHLCEN_2v11951</name>
</gene>
<evidence type="ECO:0000313" key="2">
    <source>
        <dbReference type="EMBL" id="PSR72159.1"/>
    </source>
</evidence>
<accession>A0A2R6NIH4</accession>
<dbReference type="Gene3D" id="3.20.20.140">
    <property type="entry name" value="Metal-dependent hydrolases"/>
    <property type="match status" value="1"/>
</dbReference>
<keyword evidence="3" id="KW-1185">Reference proteome</keyword>
<sequence length="89" mass="9803">MNLMLLLYSISPPFLPPPRSTDDMWYAEERLGPERVKGLYAFRSIVDHGGRITLGSDFPVEGVNPLAGFYAAVTRLSPEGTSPHGPEGW</sequence>
<proteinExistence type="predicted"/>
<dbReference type="InterPro" id="IPR013108">
    <property type="entry name" value="Amidohydro_3"/>
</dbReference>
<evidence type="ECO:0000313" key="3">
    <source>
        <dbReference type="Proteomes" id="UP000186601"/>
    </source>
</evidence>
<dbReference type="PANTHER" id="PTHR22642">
    <property type="entry name" value="IMIDAZOLONEPROPIONASE"/>
    <property type="match status" value="1"/>
</dbReference>
<dbReference type="PANTHER" id="PTHR22642:SF2">
    <property type="entry name" value="PROTEIN LONG AFTER FAR-RED 3"/>
    <property type="match status" value="1"/>
</dbReference>
<dbReference type="OrthoDB" id="3501663at2759"/>
<name>A0A2R6NIH4_9APHY</name>
<reference evidence="2 3" key="1">
    <citation type="submission" date="2018-02" db="EMBL/GenBank/DDBJ databases">
        <title>Genome sequence of the basidiomycete white-rot fungus Phlebia centrifuga.</title>
        <authorList>
            <person name="Granchi Z."/>
            <person name="Peng M."/>
            <person name="de Vries R.P."/>
            <person name="Hilden K."/>
            <person name="Makela M.R."/>
            <person name="Grigoriev I."/>
            <person name="Riley R."/>
        </authorList>
    </citation>
    <scope>NUCLEOTIDE SEQUENCE [LARGE SCALE GENOMIC DNA]</scope>
    <source>
        <strain evidence="2 3">FBCC195</strain>
    </source>
</reference>
<feature type="domain" description="Amidohydrolase 3" evidence="1">
    <location>
        <begin position="7"/>
        <end position="78"/>
    </location>
</feature>